<name>J0QRS6_9HYPH</name>
<evidence type="ECO:0000256" key="2">
    <source>
        <dbReference type="ARBA" id="ARBA00016013"/>
    </source>
</evidence>
<dbReference type="AlphaFoldDB" id="J0QRS6"/>
<dbReference type="Proteomes" id="UP000009017">
    <property type="component" value="Unassembled WGS sequence"/>
</dbReference>
<keyword evidence="6" id="KW-1185">Reference proteome</keyword>
<comment type="similarity">
    <text evidence="1">Belongs to the FlgD family.</text>
</comment>
<accession>J0QRS6</accession>
<evidence type="ECO:0000313" key="5">
    <source>
        <dbReference type="EMBL" id="EJF88531.1"/>
    </source>
</evidence>
<sequence>MKCDMALGAVGSGSLESFLRRDSRRQNVIEAKKDTNFDTFVKLLVAQMNNQDPTNPMNSTEFVAQLASFSVVKQTIKTNDKLDQILSSGSINGVEGYVESIHIYSDGMFATLDNNEKVLIGPGITVMSSKPIEVKVEV</sequence>
<dbReference type="Pfam" id="PF03963">
    <property type="entry name" value="FlgD"/>
    <property type="match status" value="1"/>
</dbReference>
<gene>
    <name evidence="5" type="ORF">ME3_01083</name>
</gene>
<proteinExistence type="inferred from homology"/>
<dbReference type="GO" id="GO:0044781">
    <property type="term" value="P:bacterial-type flagellum organization"/>
    <property type="evidence" value="ECO:0007669"/>
    <property type="project" value="UniProtKB-KW"/>
</dbReference>
<comment type="caution">
    <text evidence="5">The sequence shown here is derived from an EMBL/GenBank/DDBJ whole genome shotgun (WGS) entry which is preliminary data.</text>
</comment>
<evidence type="ECO:0000256" key="4">
    <source>
        <dbReference type="ARBA" id="ARBA00024746"/>
    </source>
</evidence>
<dbReference type="EMBL" id="AIMA01000020">
    <property type="protein sequence ID" value="EJF88531.1"/>
    <property type="molecule type" value="Genomic_DNA"/>
</dbReference>
<comment type="function">
    <text evidence="4">Required for flagellar hook formation. May act as a scaffolding protein.</text>
</comment>
<evidence type="ECO:0000313" key="6">
    <source>
        <dbReference type="Proteomes" id="UP000009017"/>
    </source>
</evidence>
<dbReference type="InterPro" id="IPR005648">
    <property type="entry name" value="FlgD"/>
</dbReference>
<dbReference type="HOGENOM" id="CLU_047535_1_3_5"/>
<evidence type="ECO:0000256" key="1">
    <source>
        <dbReference type="ARBA" id="ARBA00010577"/>
    </source>
</evidence>
<protein>
    <recommendedName>
        <fullName evidence="2">Basal-body rod modification protein FlgD</fullName>
    </recommendedName>
</protein>
<reference evidence="5 6" key="1">
    <citation type="submission" date="2012-03" db="EMBL/GenBank/DDBJ databases">
        <title>The Genome Sequence of Bartonella melophagi K-2C.</title>
        <authorList>
            <consortium name="The Broad Institute Genome Sequencing Platform"/>
            <consortium name="The Broad Institute Genome Sequencing Center for Infectious Disease"/>
            <person name="Feldgarden M."/>
            <person name="Kirby J."/>
            <person name="Kosoy M."/>
            <person name="Birtles R."/>
            <person name="Probert W.S."/>
            <person name="Chiaraviglio L."/>
            <person name="Young S.K."/>
            <person name="Zeng Q."/>
            <person name="Gargeya S."/>
            <person name="Fitzgerald M."/>
            <person name="Haas B."/>
            <person name="Abouelleil A."/>
            <person name="Alvarado L."/>
            <person name="Arachchi H.M."/>
            <person name="Berlin A."/>
            <person name="Chapman S.B."/>
            <person name="Gearin G."/>
            <person name="Goldberg J."/>
            <person name="Griggs A."/>
            <person name="Gujja S."/>
            <person name="Hansen M."/>
            <person name="Heiman D."/>
            <person name="Howarth C."/>
            <person name="Larimer J."/>
            <person name="Lui A."/>
            <person name="MacDonald P.J.P."/>
            <person name="McCowen C."/>
            <person name="Montmayeur A."/>
            <person name="Murphy C."/>
            <person name="Neiman D."/>
            <person name="Pearson M."/>
            <person name="Priest M."/>
            <person name="Roberts A."/>
            <person name="Saif S."/>
            <person name="Shea T."/>
            <person name="Sisk P."/>
            <person name="Stolte C."/>
            <person name="Sykes S."/>
            <person name="Wortman J."/>
            <person name="Nusbaum C."/>
            <person name="Birren B."/>
        </authorList>
    </citation>
    <scope>NUCLEOTIDE SEQUENCE [LARGE SCALE GENOMIC DNA]</scope>
    <source>
        <strain evidence="5 6">K-2C</strain>
    </source>
</reference>
<dbReference type="PATRIC" id="fig|1094557.3.peg.1130"/>
<keyword evidence="3" id="KW-1005">Bacterial flagellum biogenesis</keyword>
<organism evidence="5 6">
    <name type="scientific">Bartonella melophagi K-2C</name>
    <dbReference type="NCBI Taxonomy" id="1094557"/>
    <lineage>
        <taxon>Bacteria</taxon>
        <taxon>Pseudomonadati</taxon>
        <taxon>Pseudomonadota</taxon>
        <taxon>Alphaproteobacteria</taxon>
        <taxon>Hyphomicrobiales</taxon>
        <taxon>Bartonellaceae</taxon>
        <taxon>Bartonella</taxon>
    </lineage>
</organism>
<evidence type="ECO:0000256" key="3">
    <source>
        <dbReference type="ARBA" id="ARBA00022795"/>
    </source>
</evidence>
<dbReference type="eggNOG" id="COG1843">
    <property type="taxonomic scope" value="Bacteria"/>
</dbReference>